<dbReference type="HOGENOM" id="CLU_1787502_0_0_1"/>
<dbReference type="EMBL" id="JH930471">
    <property type="protein sequence ID" value="EKM56786.1"/>
    <property type="molecule type" value="Genomic_DNA"/>
</dbReference>
<name>K5V2P2_PHACS</name>
<dbReference type="OrthoDB" id="3830579at2759"/>
<dbReference type="RefSeq" id="XP_007394621.1">
    <property type="nucleotide sequence ID" value="XM_007394559.1"/>
</dbReference>
<reference evidence="1 2" key="1">
    <citation type="journal article" date="2012" name="BMC Genomics">
        <title>Comparative genomics of the white-rot fungi, Phanerochaete carnosa and P. chrysosporium, to elucidate the genetic basis of the distinct wood types they colonize.</title>
        <authorList>
            <person name="Suzuki H."/>
            <person name="MacDonald J."/>
            <person name="Syed K."/>
            <person name="Salamov A."/>
            <person name="Hori C."/>
            <person name="Aerts A."/>
            <person name="Henrissat B."/>
            <person name="Wiebenga A."/>
            <person name="vanKuyk P.A."/>
            <person name="Barry K."/>
            <person name="Lindquist E."/>
            <person name="LaButti K."/>
            <person name="Lapidus A."/>
            <person name="Lucas S."/>
            <person name="Coutinho P."/>
            <person name="Gong Y."/>
            <person name="Samejima M."/>
            <person name="Mahadevan R."/>
            <person name="Abou-Zaid M."/>
            <person name="de Vries R.P."/>
            <person name="Igarashi K."/>
            <person name="Yadav J.S."/>
            <person name="Grigoriev I.V."/>
            <person name="Master E.R."/>
        </authorList>
    </citation>
    <scope>NUCLEOTIDE SEQUENCE [LARGE SCALE GENOMIC DNA]</scope>
    <source>
        <strain evidence="1 2">HHB-10118-sp</strain>
    </source>
</reference>
<dbReference type="GeneID" id="18910141"/>
<organism evidence="1 2">
    <name type="scientific">Phanerochaete carnosa (strain HHB-10118-sp)</name>
    <name type="common">White-rot fungus</name>
    <name type="synonym">Peniophora carnosa</name>
    <dbReference type="NCBI Taxonomy" id="650164"/>
    <lineage>
        <taxon>Eukaryota</taxon>
        <taxon>Fungi</taxon>
        <taxon>Dikarya</taxon>
        <taxon>Basidiomycota</taxon>
        <taxon>Agaricomycotina</taxon>
        <taxon>Agaricomycetes</taxon>
        <taxon>Polyporales</taxon>
        <taxon>Phanerochaetaceae</taxon>
        <taxon>Phanerochaete</taxon>
    </lineage>
</organism>
<dbReference type="AlphaFoldDB" id="K5V2P2"/>
<proteinExistence type="predicted"/>
<keyword evidence="2" id="KW-1185">Reference proteome</keyword>
<dbReference type="Proteomes" id="UP000008370">
    <property type="component" value="Unassembled WGS sequence"/>
</dbReference>
<dbReference type="KEGG" id="pco:PHACADRAFT_183375"/>
<evidence type="ECO:0000313" key="2">
    <source>
        <dbReference type="Proteomes" id="UP000008370"/>
    </source>
</evidence>
<evidence type="ECO:0000313" key="1">
    <source>
        <dbReference type="EMBL" id="EKM56786.1"/>
    </source>
</evidence>
<protein>
    <submittedName>
        <fullName evidence="1">Uncharacterized protein</fullName>
    </submittedName>
</protein>
<sequence length="145" mass="16437">MRQEFEKSINHDKPQHPTVIHVPYDPNSIAPSQPVVVILRGKVKDHLFKLELHAKVAGTLQELKGLAFGGPTLEDPDLYYLIFGARTIEVGVSRSLDNGDADNYWQKCNLDDTDAKLMRSLGVYVDVERRHAWLKPFADIDRAKD</sequence>
<accession>K5V2P2</accession>
<gene>
    <name evidence="1" type="ORF">PHACADRAFT_183375</name>
</gene>
<dbReference type="InParanoid" id="K5V2P2"/>